<sequence>MCAFTLEKAIQIMYSDDLDVGLYIELPETSSTEEDSSVEGNNFEIDHLSGKQLAANAEIVLGNTGHAEDVDSKSSNIQTTYI</sequence>
<comment type="caution">
    <text evidence="1">The sequence shown here is derived from an EMBL/GenBank/DDBJ whole genome shotgun (WGS) entry which is preliminary data.</text>
</comment>
<organism evidence="1 2">
    <name type="scientific">Ignelater luminosus</name>
    <name type="common">Cucubano</name>
    <name type="synonym">Pyrophorus luminosus</name>
    <dbReference type="NCBI Taxonomy" id="2038154"/>
    <lineage>
        <taxon>Eukaryota</taxon>
        <taxon>Metazoa</taxon>
        <taxon>Ecdysozoa</taxon>
        <taxon>Arthropoda</taxon>
        <taxon>Hexapoda</taxon>
        <taxon>Insecta</taxon>
        <taxon>Pterygota</taxon>
        <taxon>Neoptera</taxon>
        <taxon>Endopterygota</taxon>
        <taxon>Coleoptera</taxon>
        <taxon>Polyphaga</taxon>
        <taxon>Elateriformia</taxon>
        <taxon>Elateroidea</taxon>
        <taxon>Elateridae</taxon>
        <taxon>Agrypninae</taxon>
        <taxon>Pyrophorini</taxon>
        <taxon>Ignelater</taxon>
    </lineage>
</organism>
<dbReference type="OrthoDB" id="8197645at2759"/>
<keyword evidence="2" id="KW-1185">Reference proteome</keyword>
<evidence type="ECO:0000313" key="2">
    <source>
        <dbReference type="Proteomes" id="UP000801492"/>
    </source>
</evidence>
<reference evidence="1" key="1">
    <citation type="submission" date="2019-08" db="EMBL/GenBank/DDBJ databases">
        <title>The genome of the North American firefly Photinus pyralis.</title>
        <authorList>
            <consortium name="Photinus pyralis genome working group"/>
            <person name="Fallon T.R."/>
            <person name="Sander Lower S.E."/>
            <person name="Weng J.-K."/>
        </authorList>
    </citation>
    <scope>NUCLEOTIDE SEQUENCE</scope>
    <source>
        <strain evidence="1">TRF0915ILg1</strain>
        <tissue evidence="1">Whole body</tissue>
    </source>
</reference>
<accession>A0A8K0CBG3</accession>
<protein>
    <submittedName>
        <fullName evidence="1">Uncharacterized protein</fullName>
    </submittedName>
</protein>
<dbReference type="EMBL" id="VTPC01090567">
    <property type="protein sequence ID" value="KAF2883039.1"/>
    <property type="molecule type" value="Genomic_DNA"/>
</dbReference>
<name>A0A8K0CBG3_IGNLU</name>
<gene>
    <name evidence="1" type="ORF">ILUMI_23116</name>
</gene>
<proteinExistence type="predicted"/>
<dbReference type="Proteomes" id="UP000801492">
    <property type="component" value="Unassembled WGS sequence"/>
</dbReference>
<evidence type="ECO:0000313" key="1">
    <source>
        <dbReference type="EMBL" id="KAF2883039.1"/>
    </source>
</evidence>
<dbReference type="AlphaFoldDB" id="A0A8K0CBG3"/>